<feature type="domain" description="DUF8096" evidence="1">
    <location>
        <begin position="83"/>
        <end position="125"/>
    </location>
</feature>
<sequence>MFLCFHNNHEISICKYLTGIKWSTLNIKRPLGWNGTFVYLEPRHRYLSPPLFICYDRKVKSNVKVIPLTTQTKEDKDYDLTLVYDYREYPDVISGRCDNCGNAHFKSSVKDTIFLRECRNCGMKKSI</sequence>
<accession>U1YDL8</accession>
<name>U1YDL8_ANEAE</name>
<dbReference type="eggNOG" id="ENOG502ZJEU">
    <property type="taxonomic scope" value="Bacteria"/>
</dbReference>
<evidence type="ECO:0000259" key="1">
    <source>
        <dbReference type="Pfam" id="PF26372"/>
    </source>
</evidence>
<keyword evidence="3" id="KW-1185">Reference proteome</keyword>
<dbReference type="AlphaFoldDB" id="U1YDL8"/>
<protein>
    <recommendedName>
        <fullName evidence="1">DUF8096 domain-containing protein</fullName>
    </recommendedName>
</protein>
<evidence type="ECO:0000313" key="2">
    <source>
        <dbReference type="EMBL" id="ERI10187.1"/>
    </source>
</evidence>
<gene>
    <name evidence="2" type="ORF">HMPREF0083_01715</name>
</gene>
<dbReference type="Proteomes" id="UP000016511">
    <property type="component" value="Unassembled WGS sequence"/>
</dbReference>
<comment type="caution">
    <text evidence="2">The sequence shown here is derived from an EMBL/GenBank/DDBJ whole genome shotgun (WGS) entry which is preliminary data.</text>
</comment>
<dbReference type="HOGENOM" id="CLU_1965995_0_0_9"/>
<dbReference type="EMBL" id="AWSJ01000118">
    <property type="protein sequence ID" value="ERI10187.1"/>
    <property type="molecule type" value="Genomic_DNA"/>
</dbReference>
<evidence type="ECO:0000313" key="3">
    <source>
        <dbReference type="Proteomes" id="UP000016511"/>
    </source>
</evidence>
<dbReference type="STRING" id="649747.HMPREF0083_01715"/>
<dbReference type="InterPro" id="IPR058409">
    <property type="entry name" value="DUF8096"/>
</dbReference>
<organism evidence="2 3">
    <name type="scientific">Aneurinibacillus aneurinilyticus ATCC 12856</name>
    <dbReference type="NCBI Taxonomy" id="649747"/>
    <lineage>
        <taxon>Bacteria</taxon>
        <taxon>Bacillati</taxon>
        <taxon>Bacillota</taxon>
        <taxon>Bacilli</taxon>
        <taxon>Bacillales</taxon>
        <taxon>Paenibacillaceae</taxon>
        <taxon>Aneurinibacillus group</taxon>
        <taxon>Aneurinibacillus</taxon>
    </lineage>
</organism>
<reference evidence="2 3" key="1">
    <citation type="submission" date="2013-08" db="EMBL/GenBank/DDBJ databases">
        <authorList>
            <person name="Weinstock G."/>
            <person name="Sodergren E."/>
            <person name="Wylie T."/>
            <person name="Fulton L."/>
            <person name="Fulton R."/>
            <person name="Fronick C."/>
            <person name="O'Laughlin M."/>
            <person name="Godfrey J."/>
            <person name="Miner T."/>
            <person name="Herter B."/>
            <person name="Appelbaum E."/>
            <person name="Cordes M."/>
            <person name="Lek S."/>
            <person name="Wollam A."/>
            <person name="Pepin K.H."/>
            <person name="Palsikar V.B."/>
            <person name="Mitreva M."/>
            <person name="Wilson R.K."/>
        </authorList>
    </citation>
    <scope>NUCLEOTIDE SEQUENCE [LARGE SCALE GENOMIC DNA]</scope>
    <source>
        <strain evidence="2 3">ATCC 12856</strain>
    </source>
</reference>
<proteinExistence type="predicted"/>
<dbReference type="Pfam" id="PF26372">
    <property type="entry name" value="DUF8096"/>
    <property type="match status" value="1"/>
</dbReference>